<evidence type="ECO:0000313" key="2">
    <source>
        <dbReference type="EMBL" id="KZT54240.1"/>
    </source>
</evidence>
<feature type="region of interest" description="Disordered" evidence="1">
    <location>
        <begin position="72"/>
        <end position="92"/>
    </location>
</feature>
<accession>A0A165E741</accession>
<organism evidence="2 3">
    <name type="scientific">Calocera cornea HHB12733</name>
    <dbReference type="NCBI Taxonomy" id="1353952"/>
    <lineage>
        <taxon>Eukaryota</taxon>
        <taxon>Fungi</taxon>
        <taxon>Dikarya</taxon>
        <taxon>Basidiomycota</taxon>
        <taxon>Agaricomycotina</taxon>
        <taxon>Dacrymycetes</taxon>
        <taxon>Dacrymycetales</taxon>
        <taxon>Dacrymycetaceae</taxon>
        <taxon>Calocera</taxon>
    </lineage>
</organism>
<protein>
    <recommendedName>
        <fullName evidence="4">GTP binding protein 2</fullName>
    </recommendedName>
</protein>
<feature type="region of interest" description="Disordered" evidence="1">
    <location>
        <begin position="1"/>
        <end position="50"/>
    </location>
</feature>
<evidence type="ECO:0008006" key="4">
    <source>
        <dbReference type="Google" id="ProtNLM"/>
    </source>
</evidence>
<proteinExistence type="predicted"/>
<dbReference type="InterPro" id="IPR050055">
    <property type="entry name" value="EF-Tu_GTPase"/>
</dbReference>
<feature type="compositionally biased region" description="Low complexity" evidence="1">
    <location>
        <begin position="14"/>
        <end position="24"/>
    </location>
</feature>
<sequence>MFGEDPSESPRMPSPWLALSPSLSHTNSPSPRALRPKSSDETPSPQIEPLDLNAALGAFSDKLSQSLSSSFSSLSISPSVGDEDADSLGWGRRRSSGYAGSEVMIMPRLVPEVEEGNIEYKLKLIAPTPDRFARLVTQLKWRLLEGGGQAIYEIGVADSGQLVGLTQGELAESLETLERMADELGATVLISRAIEVPVLRGRIEGAGRVRAIQIPIPAADAEKGASKAMSSKRHGKYNHPVGREWENAVTASGVARDDAIEAKSRRDKKLAIKLKKRETLAGSHPNPLGVAKVPGSVQRSPLSDNIALPDDESSSSGSDTASTASIASAAQSTSLLAISSTTSLASEVLPIPRKPRQISQPRGDPLLKAMAKRMKRDAARERGKGLFGHPQTSEGAVTTVTKESAATIPSLDENGFIKSGLEAPVMPLSPVEIALARPPADTGPKKSEYEKTQQVDHLIPSDQEGAGDKDDMDDAEAEMHQTRWIVEVQVLRKMDADAGEGFLDFEGFGLE</sequence>
<name>A0A165E741_9BASI</name>
<evidence type="ECO:0000256" key="1">
    <source>
        <dbReference type="SAM" id="MobiDB-lite"/>
    </source>
</evidence>
<dbReference type="GO" id="GO:0003746">
    <property type="term" value="F:translation elongation factor activity"/>
    <property type="evidence" value="ECO:0007669"/>
    <property type="project" value="TreeGrafter"/>
</dbReference>
<dbReference type="Proteomes" id="UP000076842">
    <property type="component" value="Unassembled WGS sequence"/>
</dbReference>
<feature type="compositionally biased region" description="Basic and acidic residues" evidence="1">
    <location>
        <begin position="443"/>
        <end position="454"/>
    </location>
</feature>
<dbReference type="PANTHER" id="PTHR43721">
    <property type="entry name" value="ELONGATION FACTOR TU-RELATED"/>
    <property type="match status" value="1"/>
</dbReference>
<keyword evidence="3" id="KW-1185">Reference proteome</keyword>
<reference evidence="2 3" key="1">
    <citation type="journal article" date="2016" name="Mol. Biol. Evol.">
        <title>Comparative Genomics of Early-Diverging Mushroom-Forming Fungi Provides Insights into the Origins of Lignocellulose Decay Capabilities.</title>
        <authorList>
            <person name="Nagy L.G."/>
            <person name="Riley R."/>
            <person name="Tritt A."/>
            <person name="Adam C."/>
            <person name="Daum C."/>
            <person name="Floudas D."/>
            <person name="Sun H."/>
            <person name="Yadav J.S."/>
            <person name="Pangilinan J."/>
            <person name="Larsson K.H."/>
            <person name="Matsuura K."/>
            <person name="Barry K."/>
            <person name="Labutti K."/>
            <person name="Kuo R."/>
            <person name="Ohm R.A."/>
            <person name="Bhattacharya S.S."/>
            <person name="Shirouzu T."/>
            <person name="Yoshinaga Y."/>
            <person name="Martin F.M."/>
            <person name="Grigoriev I.V."/>
            <person name="Hibbett D.S."/>
        </authorList>
    </citation>
    <scope>NUCLEOTIDE SEQUENCE [LARGE SCALE GENOMIC DNA]</scope>
    <source>
        <strain evidence="2 3">HHB12733</strain>
    </source>
</reference>
<dbReference type="AlphaFoldDB" id="A0A165E741"/>
<feature type="region of interest" description="Disordered" evidence="1">
    <location>
        <begin position="374"/>
        <end position="400"/>
    </location>
</feature>
<dbReference type="EMBL" id="KV424018">
    <property type="protein sequence ID" value="KZT54240.1"/>
    <property type="molecule type" value="Genomic_DNA"/>
</dbReference>
<dbReference type="InParanoid" id="A0A165E741"/>
<evidence type="ECO:0000313" key="3">
    <source>
        <dbReference type="Proteomes" id="UP000076842"/>
    </source>
</evidence>
<dbReference type="PANTHER" id="PTHR43721:SF3">
    <property type="entry name" value="GTP-BINDING PROTEIN 2"/>
    <property type="match status" value="1"/>
</dbReference>
<feature type="region of interest" description="Disordered" evidence="1">
    <location>
        <begin position="276"/>
        <end position="321"/>
    </location>
</feature>
<gene>
    <name evidence="2" type="ORF">CALCODRAFT_18507</name>
</gene>
<dbReference type="STRING" id="1353952.A0A165E741"/>
<feature type="region of interest" description="Disordered" evidence="1">
    <location>
        <begin position="438"/>
        <end position="472"/>
    </location>
</feature>
<feature type="compositionally biased region" description="Polar residues" evidence="1">
    <location>
        <begin position="390"/>
        <end position="400"/>
    </location>
</feature>
<dbReference type="OrthoDB" id="248233at2759"/>